<dbReference type="RefSeq" id="WP_179488996.1">
    <property type="nucleotide sequence ID" value="NZ_JACCBV010000001.1"/>
</dbReference>
<proteinExistence type="predicted"/>
<name>A0A7Y9GN55_9MICO</name>
<keyword evidence="5" id="KW-1185">Reference proteome</keyword>
<keyword evidence="1" id="KW-0175">Coiled coil</keyword>
<reference evidence="4 5" key="1">
    <citation type="submission" date="2020-07" db="EMBL/GenBank/DDBJ databases">
        <title>Sequencing the genomes of 1000 actinobacteria strains.</title>
        <authorList>
            <person name="Klenk H.-P."/>
        </authorList>
    </citation>
    <scope>NUCLEOTIDE SEQUENCE [LARGE SCALE GENOMIC DNA]</scope>
    <source>
        <strain evidence="4 5">DSM 24662</strain>
    </source>
</reference>
<dbReference type="Pfam" id="PF13224">
    <property type="entry name" value="DUF4032"/>
    <property type="match status" value="1"/>
</dbReference>
<evidence type="ECO:0000256" key="2">
    <source>
        <dbReference type="SAM" id="MobiDB-lite"/>
    </source>
</evidence>
<protein>
    <recommendedName>
        <fullName evidence="3">DUF4032 domain-containing protein</fullName>
    </recommendedName>
</protein>
<feature type="domain" description="DUF4032" evidence="3">
    <location>
        <begin position="231"/>
        <end position="392"/>
    </location>
</feature>
<evidence type="ECO:0000313" key="4">
    <source>
        <dbReference type="EMBL" id="NYE19562.1"/>
    </source>
</evidence>
<dbReference type="Proteomes" id="UP000576969">
    <property type="component" value="Unassembled WGS sequence"/>
</dbReference>
<gene>
    <name evidence="4" type="ORF">BJ991_001590</name>
</gene>
<feature type="region of interest" description="Disordered" evidence="2">
    <location>
        <begin position="414"/>
        <end position="446"/>
    </location>
</feature>
<dbReference type="EMBL" id="JACCBV010000001">
    <property type="protein sequence ID" value="NYE19562.1"/>
    <property type="molecule type" value="Genomic_DNA"/>
</dbReference>
<feature type="coiled-coil region" evidence="1">
    <location>
        <begin position="300"/>
        <end position="327"/>
    </location>
</feature>
<evidence type="ECO:0000256" key="1">
    <source>
        <dbReference type="SAM" id="Coils"/>
    </source>
</evidence>
<sequence>MADALSITASSVDPGLLTLPWSTPLGEWPSNAIVFLPKGISRHLVRFSSLSGRVVAVKETTEEMARREYDMLGNLARLDAPCVERVAVIAGRTDASGRPLPAALVTAHLRFSLPYRALFTQILRPHTATRLVDALAVLLVRLHNVGFFWGDVSLSNTLFRRDAGAFAAYLVDAETGELHETGLTRGQREHDLDVARTNIAGEIMDLEAGGRLEGGVDALAIADGIVSSYRSLWGALTDKETFATSESWRITERVQRLNDLGFDIGEMSIEAAADGTRVSIQPKVVDAGHHQRRLLRLTGLDVEENQARRLLNDLDEYRARRKGADDEEMVAHEWLTRVFEPVVRAIPWDLRSKLEPAEVFHQVLEHRWYMSQAQARSVPLAEVLTSYIDDVLRHRRDEAMLMGPLTGTMTLPIPTASGSIRTLGSPDADEGEDEDDDATVDWRDLV</sequence>
<evidence type="ECO:0000259" key="3">
    <source>
        <dbReference type="Pfam" id="PF13224"/>
    </source>
</evidence>
<accession>A0A7Y9GN55</accession>
<evidence type="ECO:0000313" key="5">
    <source>
        <dbReference type="Proteomes" id="UP000576969"/>
    </source>
</evidence>
<dbReference type="SUPFAM" id="SSF56112">
    <property type="entry name" value="Protein kinase-like (PK-like)"/>
    <property type="match status" value="1"/>
</dbReference>
<dbReference type="InterPro" id="IPR025111">
    <property type="entry name" value="DUF4032"/>
</dbReference>
<comment type="caution">
    <text evidence="4">The sequence shown here is derived from an EMBL/GenBank/DDBJ whole genome shotgun (WGS) entry which is preliminary data.</text>
</comment>
<dbReference type="AlphaFoldDB" id="A0A7Y9GN55"/>
<organism evidence="4 5">
    <name type="scientific">Microbacterium immunditiarum</name>
    <dbReference type="NCBI Taxonomy" id="337480"/>
    <lineage>
        <taxon>Bacteria</taxon>
        <taxon>Bacillati</taxon>
        <taxon>Actinomycetota</taxon>
        <taxon>Actinomycetes</taxon>
        <taxon>Micrococcales</taxon>
        <taxon>Microbacteriaceae</taxon>
        <taxon>Microbacterium</taxon>
    </lineage>
</organism>
<feature type="compositionally biased region" description="Acidic residues" evidence="2">
    <location>
        <begin position="427"/>
        <end position="439"/>
    </location>
</feature>
<dbReference type="InterPro" id="IPR011009">
    <property type="entry name" value="Kinase-like_dom_sf"/>
</dbReference>